<feature type="domain" description="RCK N-terminal" evidence="7">
    <location>
        <begin position="1"/>
        <end position="121"/>
    </location>
</feature>
<proteinExistence type="predicted"/>
<dbReference type="NCBIfam" id="NF007031">
    <property type="entry name" value="PRK09496.1-2"/>
    <property type="match status" value="1"/>
</dbReference>
<dbReference type="SUPFAM" id="SSF51735">
    <property type="entry name" value="NAD(P)-binding Rossmann-fold domains"/>
    <property type="match status" value="2"/>
</dbReference>
<reference evidence="9" key="1">
    <citation type="submission" date="2020-01" db="EMBL/GenBank/DDBJ databases">
        <authorList>
            <person name="Meier V. D."/>
            <person name="Meier V D."/>
        </authorList>
    </citation>
    <scope>NUCLEOTIDE SEQUENCE</scope>
    <source>
        <strain evidence="9">HLG_WM_MAG_10</strain>
    </source>
</reference>
<dbReference type="PANTHER" id="PTHR43833">
    <property type="entry name" value="POTASSIUM CHANNEL PROTEIN 2-RELATED-RELATED"/>
    <property type="match status" value="1"/>
</dbReference>
<evidence type="ECO:0000256" key="3">
    <source>
        <dbReference type="ARBA" id="ARBA00022538"/>
    </source>
</evidence>
<dbReference type="PROSITE" id="PS51202">
    <property type="entry name" value="RCK_C"/>
    <property type="match status" value="2"/>
</dbReference>
<evidence type="ECO:0000313" key="9">
    <source>
        <dbReference type="EMBL" id="CAA6799274.1"/>
    </source>
</evidence>
<dbReference type="GO" id="GO:0015079">
    <property type="term" value="F:potassium ion transmembrane transporter activity"/>
    <property type="evidence" value="ECO:0007669"/>
    <property type="project" value="InterPro"/>
</dbReference>
<dbReference type="NCBIfam" id="NF007032">
    <property type="entry name" value="PRK09496.1-4"/>
    <property type="match status" value="1"/>
</dbReference>
<dbReference type="SUPFAM" id="SSF116726">
    <property type="entry name" value="TrkA C-terminal domain-like"/>
    <property type="match status" value="2"/>
</dbReference>
<dbReference type="Gene3D" id="3.30.70.1450">
    <property type="entry name" value="Regulator of K+ conductance, C-terminal domain"/>
    <property type="match status" value="2"/>
</dbReference>
<protein>
    <recommendedName>
        <fullName evidence="1">Trk system potassium uptake protein TrkA</fullName>
    </recommendedName>
</protein>
<evidence type="ECO:0000256" key="4">
    <source>
        <dbReference type="ARBA" id="ARBA00022958"/>
    </source>
</evidence>
<keyword evidence="3" id="KW-0633">Potassium transport</keyword>
<dbReference type="Pfam" id="PF02254">
    <property type="entry name" value="TrkA_N"/>
    <property type="match status" value="2"/>
</dbReference>
<keyword evidence="4" id="KW-0630">Potassium</keyword>
<dbReference type="Gene3D" id="3.40.50.720">
    <property type="entry name" value="NAD(P)-binding Rossmann-like Domain"/>
    <property type="match status" value="2"/>
</dbReference>
<dbReference type="NCBIfam" id="NF007038">
    <property type="entry name" value="PRK09496.2-6"/>
    <property type="match status" value="1"/>
</dbReference>
<dbReference type="NCBIfam" id="NF007039">
    <property type="entry name" value="PRK09496.3-2"/>
    <property type="match status" value="1"/>
</dbReference>
<gene>
    <name evidence="9" type="ORF">HELGO_WM29056</name>
</gene>
<dbReference type="InterPro" id="IPR036291">
    <property type="entry name" value="NAD(P)-bd_dom_sf"/>
</dbReference>
<keyword evidence="2" id="KW-0813">Transport</keyword>
<dbReference type="InterPro" id="IPR036721">
    <property type="entry name" value="RCK_C_sf"/>
</dbReference>
<feature type="domain" description="RCK N-terminal" evidence="7">
    <location>
        <begin position="229"/>
        <end position="345"/>
    </location>
</feature>
<keyword evidence="5" id="KW-0520">NAD</keyword>
<dbReference type="EMBL" id="CACVAQ010000026">
    <property type="protein sequence ID" value="CAA6799274.1"/>
    <property type="molecule type" value="Genomic_DNA"/>
</dbReference>
<dbReference type="PRINTS" id="PR00335">
    <property type="entry name" value="KUPTAKETRKA"/>
</dbReference>
<dbReference type="AlphaFoldDB" id="A0A6S6S4R3"/>
<evidence type="ECO:0000259" key="8">
    <source>
        <dbReference type="PROSITE" id="PS51202"/>
    </source>
</evidence>
<sequence length="445" mass="49186">MKIIIAGAGAVGFHLAELLSKENQDITLVDSNSQVLEHAATHLDVMTLKGDATSTSVLKEAQVHTANLFIAVTTSESTNLLLAILAKKAGARKTIARVNNPEYFEATQLASFQSLGIDSLISPQLLAAQEVERLLKQGSCTDVFDFENGKISVIGFTLDNNCPLVNKTIYEIDQNSDFKFRGVSILRGYTTVIPNGRTVLEKGDHLYISAEHRNIDKALAFAGKQLKPIKRVMIIGGTSLALQAAKLLENQYEVSLIVSDKEVGKRFVEKLHHTLVIHADASNIDVLKEEGIKRMDAFVALTPNSETNIITSLMAEELGVYKTIALVEDVNYTHISKNIGVDTIINKKLIAANKIFRFIRKGKIKEIISLNGVNAEIIEFEVHKKNRLLKHPIKDLHLPQKSIIAGVVRGEDSYIPDGDFMFKINDKVIVFAQPEAIHQVEELFK</sequence>
<evidence type="ECO:0000256" key="2">
    <source>
        <dbReference type="ARBA" id="ARBA00022448"/>
    </source>
</evidence>
<name>A0A6S6S4R3_9BACT</name>
<dbReference type="PANTHER" id="PTHR43833:SF5">
    <property type="entry name" value="TRK SYSTEM POTASSIUM UPTAKE PROTEIN TRKA"/>
    <property type="match status" value="1"/>
</dbReference>
<evidence type="ECO:0000256" key="1">
    <source>
        <dbReference type="ARBA" id="ARBA00017378"/>
    </source>
</evidence>
<evidence type="ECO:0000256" key="6">
    <source>
        <dbReference type="ARBA" id="ARBA00023065"/>
    </source>
</evidence>
<evidence type="ECO:0000256" key="5">
    <source>
        <dbReference type="ARBA" id="ARBA00023027"/>
    </source>
</evidence>
<feature type="domain" description="RCK C-terminal" evidence="8">
    <location>
        <begin position="365"/>
        <end position="445"/>
    </location>
</feature>
<dbReference type="InterPro" id="IPR006036">
    <property type="entry name" value="K_uptake_TrkA"/>
</dbReference>
<evidence type="ECO:0000259" key="7">
    <source>
        <dbReference type="PROSITE" id="PS51201"/>
    </source>
</evidence>
<organism evidence="9">
    <name type="scientific">uncultured Aureispira sp</name>
    <dbReference type="NCBI Taxonomy" id="1331704"/>
    <lineage>
        <taxon>Bacteria</taxon>
        <taxon>Pseudomonadati</taxon>
        <taxon>Bacteroidota</taxon>
        <taxon>Saprospiria</taxon>
        <taxon>Saprospirales</taxon>
        <taxon>Saprospiraceae</taxon>
        <taxon>Aureispira</taxon>
        <taxon>environmental samples</taxon>
    </lineage>
</organism>
<feature type="domain" description="RCK C-terminal" evidence="8">
    <location>
        <begin position="141"/>
        <end position="224"/>
    </location>
</feature>
<dbReference type="InterPro" id="IPR050721">
    <property type="entry name" value="Trk_Ktr_HKT_K-transport"/>
</dbReference>
<dbReference type="GO" id="GO:0005886">
    <property type="term" value="C:plasma membrane"/>
    <property type="evidence" value="ECO:0007669"/>
    <property type="project" value="InterPro"/>
</dbReference>
<dbReference type="PROSITE" id="PS51201">
    <property type="entry name" value="RCK_N"/>
    <property type="match status" value="2"/>
</dbReference>
<dbReference type="Pfam" id="PF02080">
    <property type="entry name" value="TrkA_C"/>
    <property type="match status" value="2"/>
</dbReference>
<accession>A0A6S6S4R3</accession>
<keyword evidence="6" id="KW-0406">Ion transport</keyword>
<dbReference type="InterPro" id="IPR003148">
    <property type="entry name" value="RCK_N"/>
</dbReference>
<dbReference type="InterPro" id="IPR006037">
    <property type="entry name" value="RCK_C"/>
</dbReference>